<dbReference type="EC" id="4.2.2.n1" evidence="6"/>
<feature type="region of interest" description="Disordered" evidence="3">
    <location>
        <begin position="48"/>
        <end position="76"/>
    </location>
</feature>
<evidence type="ECO:0000256" key="4">
    <source>
        <dbReference type="SAM" id="SignalP"/>
    </source>
</evidence>
<evidence type="ECO:0000313" key="6">
    <source>
        <dbReference type="EMBL" id="WGH79327.1"/>
    </source>
</evidence>
<organism evidence="6 7">
    <name type="scientific">Jannaschia ovalis</name>
    <dbReference type="NCBI Taxonomy" id="3038773"/>
    <lineage>
        <taxon>Bacteria</taxon>
        <taxon>Pseudomonadati</taxon>
        <taxon>Pseudomonadota</taxon>
        <taxon>Alphaproteobacteria</taxon>
        <taxon>Rhodobacterales</taxon>
        <taxon>Roseobacteraceae</taxon>
        <taxon>Jannaschia</taxon>
    </lineage>
</organism>
<reference evidence="6 7" key="1">
    <citation type="submission" date="2023-04" db="EMBL/GenBank/DDBJ databases">
        <title>Jannaschia ovalis sp. nov., a marine bacterium isolated from sea tidal flat.</title>
        <authorList>
            <person name="Kwon D.Y."/>
            <person name="Kim J.-J."/>
        </authorList>
    </citation>
    <scope>NUCLEOTIDE SEQUENCE [LARGE SCALE GENOMIC DNA]</scope>
    <source>
        <strain evidence="6 7">GRR-S6-38</strain>
    </source>
</reference>
<comment type="similarity">
    <text evidence="2">Belongs to the virb1 family.</text>
</comment>
<evidence type="ECO:0000256" key="3">
    <source>
        <dbReference type="SAM" id="MobiDB-lite"/>
    </source>
</evidence>
<accession>A0ABY8LDF0</accession>
<name>A0ABY8LDF0_9RHOB</name>
<keyword evidence="4" id="KW-0732">Signal</keyword>
<evidence type="ECO:0000256" key="2">
    <source>
        <dbReference type="ARBA" id="ARBA00009387"/>
    </source>
</evidence>
<protein>
    <submittedName>
        <fullName evidence="6">Lytic transglycosylase domain-containing protein</fullName>
        <ecNumber evidence="6">4.2.2.n1</ecNumber>
    </submittedName>
</protein>
<dbReference type="Proteomes" id="UP001243420">
    <property type="component" value="Chromosome"/>
</dbReference>
<evidence type="ECO:0000259" key="5">
    <source>
        <dbReference type="Pfam" id="PF01464"/>
    </source>
</evidence>
<sequence>MNTILSGAALAALLLTCVPVPGLAADFTFKRVRPPAADAVKRINIQIEPRAPRPAAPRPTLPDLPQIAAPGTAPAEPLARQPQQAWFWSAVSPAIARQAGRFRKAAQVAARPPAGSGIAPPPLAHLQAIAKRHGPDILRHSVGTRVSPALILALISVESSGRTDAVSHAGASGLMQLIPETAARFGVRDTRNPSDNIRGGVAYLDWLMREFGDDPVLALAGYNAGEGAVRRHSGVPPYAETRAYVPKVMAAWNVARLICTTPPVMPGDGCVFDASLMGG</sequence>
<dbReference type="CDD" id="cd00254">
    <property type="entry name" value="LT-like"/>
    <property type="match status" value="1"/>
</dbReference>
<dbReference type="GO" id="GO:0016829">
    <property type="term" value="F:lyase activity"/>
    <property type="evidence" value="ECO:0007669"/>
    <property type="project" value="UniProtKB-KW"/>
</dbReference>
<feature type="chain" id="PRO_5045347727" evidence="4">
    <location>
        <begin position="25"/>
        <end position="279"/>
    </location>
</feature>
<dbReference type="InterPro" id="IPR023346">
    <property type="entry name" value="Lysozyme-like_dom_sf"/>
</dbReference>
<proteinExistence type="inferred from homology"/>
<dbReference type="EMBL" id="CP122537">
    <property type="protein sequence ID" value="WGH79327.1"/>
    <property type="molecule type" value="Genomic_DNA"/>
</dbReference>
<feature type="signal peptide" evidence="4">
    <location>
        <begin position="1"/>
        <end position="24"/>
    </location>
</feature>
<gene>
    <name evidence="6" type="ORF">P8627_03415</name>
</gene>
<dbReference type="PANTHER" id="PTHR37423">
    <property type="entry name" value="SOLUBLE LYTIC MUREIN TRANSGLYCOSYLASE-RELATED"/>
    <property type="match status" value="1"/>
</dbReference>
<dbReference type="InterPro" id="IPR008258">
    <property type="entry name" value="Transglycosylase_SLT_dom_1"/>
</dbReference>
<dbReference type="SUPFAM" id="SSF53955">
    <property type="entry name" value="Lysozyme-like"/>
    <property type="match status" value="1"/>
</dbReference>
<dbReference type="RefSeq" id="WP_279966171.1">
    <property type="nucleotide sequence ID" value="NZ_CP122537.1"/>
</dbReference>
<feature type="compositionally biased region" description="Pro residues" evidence="3">
    <location>
        <begin position="52"/>
        <end position="62"/>
    </location>
</feature>
<comment type="similarity">
    <text evidence="1">Belongs to the transglycosylase Slt family.</text>
</comment>
<feature type="domain" description="Transglycosylase SLT" evidence="5">
    <location>
        <begin position="144"/>
        <end position="233"/>
    </location>
</feature>
<dbReference type="Gene3D" id="1.10.530.10">
    <property type="match status" value="1"/>
</dbReference>
<keyword evidence="7" id="KW-1185">Reference proteome</keyword>
<dbReference type="Pfam" id="PF01464">
    <property type="entry name" value="SLT"/>
    <property type="match status" value="1"/>
</dbReference>
<keyword evidence="6" id="KW-0456">Lyase</keyword>
<evidence type="ECO:0000256" key="1">
    <source>
        <dbReference type="ARBA" id="ARBA00007734"/>
    </source>
</evidence>
<dbReference type="PANTHER" id="PTHR37423:SF2">
    <property type="entry name" value="MEMBRANE-BOUND LYTIC MUREIN TRANSGLYCOSYLASE C"/>
    <property type="match status" value="1"/>
</dbReference>
<evidence type="ECO:0000313" key="7">
    <source>
        <dbReference type="Proteomes" id="UP001243420"/>
    </source>
</evidence>